<evidence type="ECO:0000313" key="1">
    <source>
        <dbReference type="EMBL" id="KAF9064169.1"/>
    </source>
</evidence>
<proteinExistence type="predicted"/>
<dbReference type="AlphaFoldDB" id="A0A9P5PEF5"/>
<accession>A0A9P5PEF5</accession>
<dbReference type="Gene3D" id="2.60.270.20">
    <property type="entry name" value="Cytolysin/lectin"/>
    <property type="match status" value="1"/>
</dbReference>
<gene>
    <name evidence="1" type="ORF">BDP27DRAFT_1450878</name>
</gene>
<reference evidence="1" key="1">
    <citation type="submission" date="2020-11" db="EMBL/GenBank/DDBJ databases">
        <authorList>
            <consortium name="DOE Joint Genome Institute"/>
            <person name="Ahrendt S."/>
            <person name="Riley R."/>
            <person name="Andreopoulos W."/>
            <person name="Labutti K."/>
            <person name="Pangilinan J."/>
            <person name="Ruiz-Duenas F.J."/>
            <person name="Barrasa J.M."/>
            <person name="Sanchez-Garcia M."/>
            <person name="Camarero S."/>
            <person name="Miyauchi S."/>
            <person name="Serrano A."/>
            <person name="Linde D."/>
            <person name="Babiker R."/>
            <person name="Drula E."/>
            <person name="Ayuso-Fernandez I."/>
            <person name="Pacheco R."/>
            <person name="Padilla G."/>
            <person name="Ferreira P."/>
            <person name="Barriuso J."/>
            <person name="Kellner H."/>
            <person name="Castanera R."/>
            <person name="Alfaro M."/>
            <person name="Ramirez L."/>
            <person name="Pisabarro A.G."/>
            <person name="Kuo A."/>
            <person name="Tritt A."/>
            <person name="Lipzen A."/>
            <person name="He G."/>
            <person name="Yan M."/>
            <person name="Ng V."/>
            <person name="Cullen D."/>
            <person name="Martin F."/>
            <person name="Rosso M.-N."/>
            <person name="Henrissat B."/>
            <person name="Hibbett D."/>
            <person name="Martinez A.T."/>
            <person name="Grigoriev I.V."/>
        </authorList>
    </citation>
    <scope>NUCLEOTIDE SEQUENCE</scope>
    <source>
        <strain evidence="1">AH 40177</strain>
    </source>
</reference>
<name>A0A9P5PEF5_9AGAR</name>
<keyword evidence="2" id="KW-1185">Reference proteome</keyword>
<dbReference type="InterPro" id="IPR015926">
    <property type="entry name" value="Cytolysin/lectin"/>
</dbReference>
<evidence type="ECO:0000313" key="2">
    <source>
        <dbReference type="Proteomes" id="UP000772434"/>
    </source>
</evidence>
<dbReference type="OrthoDB" id="5122891at2759"/>
<dbReference type="PANTHER" id="PTHR10622:SF10">
    <property type="entry name" value="HET DOMAIN-CONTAINING PROTEIN"/>
    <property type="match status" value="1"/>
</dbReference>
<dbReference type="Proteomes" id="UP000772434">
    <property type="component" value="Unassembled WGS sequence"/>
</dbReference>
<organism evidence="1 2">
    <name type="scientific">Rhodocollybia butyracea</name>
    <dbReference type="NCBI Taxonomy" id="206335"/>
    <lineage>
        <taxon>Eukaryota</taxon>
        <taxon>Fungi</taxon>
        <taxon>Dikarya</taxon>
        <taxon>Basidiomycota</taxon>
        <taxon>Agaricomycotina</taxon>
        <taxon>Agaricomycetes</taxon>
        <taxon>Agaricomycetidae</taxon>
        <taxon>Agaricales</taxon>
        <taxon>Marasmiineae</taxon>
        <taxon>Omphalotaceae</taxon>
        <taxon>Rhodocollybia</taxon>
    </lineage>
</organism>
<dbReference type="PANTHER" id="PTHR10622">
    <property type="entry name" value="HET DOMAIN-CONTAINING PROTEIN"/>
    <property type="match status" value="1"/>
</dbReference>
<dbReference type="EMBL" id="JADNRY010000129">
    <property type="protein sequence ID" value="KAF9064169.1"/>
    <property type="molecule type" value="Genomic_DNA"/>
</dbReference>
<sequence length="421" mass="48055">MSWGVGRETTRIEDRAYSRMGIFGVHMPPLYGEGEATGGDLATSPNVFEGIPGSFELRIERVRSDEVLEDDAIQAKCGKVEGTRPQELLFRPIGALNLPFFGRNQFYSDRVAVFFGQGIRPIRVNSSNADLPIAAKITDPADHNMGVFTWDHYWLPRTFLFIHDPTYRSFVVVAGQGWLDLVLDFNTDKPNLDDIRQSYNFGKECQYIPLKRLDRMSKFLTDNIAVLVEARRQYQNNDACYVLNIRIVDKLYLNEEAPAEVPPIRTSYAFSVSFSSAINAGFSLLETYPDNAWEKWNDASIKGTLCFQHEQDRKRFVVTFGFRDKAVWSAVHFLMDTEYEETAKDIRNFYYNDQEQDGDNSILYASDKIILSPQDPPPAGSPPGNWLLSASVDSHLLRNSSNQYESGIGVDRHWQKYRLPH</sequence>
<comment type="caution">
    <text evidence="1">The sequence shown here is derived from an EMBL/GenBank/DDBJ whole genome shotgun (WGS) entry which is preliminary data.</text>
</comment>
<protein>
    <submittedName>
        <fullName evidence="1">Uncharacterized protein</fullName>
    </submittedName>
</protein>